<sequence>MSRHTIEQATGEKKELKKGKVRSRKTRNRFLIIASLYNVPESDSVVTRNENEVLLSV</sequence>
<protein>
    <submittedName>
        <fullName evidence="2">Uncharacterized protein</fullName>
    </submittedName>
</protein>
<feature type="region of interest" description="Disordered" evidence="1">
    <location>
        <begin position="1"/>
        <end position="21"/>
    </location>
</feature>
<feature type="compositionally biased region" description="Basic and acidic residues" evidence="1">
    <location>
        <begin position="1"/>
        <end position="15"/>
    </location>
</feature>
<proteinExistence type="predicted"/>
<evidence type="ECO:0000256" key="1">
    <source>
        <dbReference type="SAM" id="MobiDB-lite"/>
    </source>
</evidence>
<keyword evidence="3" id="KW-1185">Reference proteome</keyword>
<gene>
    <name evidence="2" type="ORF">AMATHDRAFT_58665</name>
</gene>
<feature type="non-terminal residue" evidence="2">
    <location>
        <position position="57"/>
    </location>
</feature>
<evidence type="ECO:0000313" key="2">
    <source>
        <dbReference type="EMBL" id="PFH51578.1"/>
    </source>
</evidence>
<accession>A0A2A9NN98</accession>
<dbReference type="AlphaFoldDB" id="A0A2A9NN98"/>
<dbReference type="Proteomes" id="UP000242287">
    <property type="component" value="Unassembled WGS sequence"/>
</dbReference>
<name>A0A2A9NN98_9AGAR</name>
<dbReference type="EMBL" id="KZ301986">
    <property type="protein sequence ID" value="PFH51578.1"/>
    <property type="molecule type" value="Genomic_DNA"/>
</dbReference>
<evidence type="ECO:0000313" key="3">
    <source>
        <dbReference type="Proteomes" id="UP000242287"/>
    </source>
</evidence>
<organism evidence="2 3">
    <name type="scientific">Amanita thiersii Skay4041</name>
    <dbReference type="NCBI Taxonomy" id="703135"/>
    <lineage>
        <taxon>Eukaryota</taxon>
        <taxon>Fungi</taxon>
        <taxon>Dikarya</taxon>
        <taxon>Basidiomycota</taxon>
        <taxon>Agaricomycotina</taxon>
        <taxon>Agaricomycetes</taxon>
        <taxon>Agaricomycetidae</taxon>
        <taxon>Agaricales</taxon>
        <taxon>Pluteineae</taxon>
        <taxon>Amanitaceae</taxon>
        <taxon>Amanita</taxon>
    </lineage>
</organism>
<reference evidence="2 3" key="1">
    <citation type="submission" date="2014-02" db="EMBL/GenBank/DDBJ databases">
        <title>Transposable element dynamics among asymbiotic and ectomycorrhizal Amanita fungi.</title>
        <authorList>
            <consortium name="DOE Joint Genome Institute"/>
            <person name="Hess J."/>
            <person name="Skrede I."/>
            <person name="Wolfe B."/>
            <person name="LaButti K."/>
            <person name="Ohm R.A."/>
            <person name="Grigoriev I.V."/>
            <person name="Pringle A."/>
        </authorList>
    </citation>
    <scope>NUCLEOTIDE SEQUENCE [LARGE SCALE GENOMIC DNA]</scope>
    <source>
        <strain evidence="2 3">SKay4041</strain>
    </source>
</reference>